<dbReference type="Proteomes" id="UP000838686">
    <property type="component" value="Unassembled WGS sequence"/>
</dbReference>
<name>A0ABN8GA76_9BACL</name>
<accession>A0ABN8GA76</accession>
<organism evidence="2 3">
    <name type="scientific">Paenibacillus plantiphilus</name>
    <dbReference type="NCBI Taxonomy" id="2905650"/>
    <lineage>
        <taxon>Bacteria</taxon>
        <taxon>Bacillati</taxon>
        <taxon>Bacillota</taxon>
        <taxon>Bacilli</taxon>
        <taxon>Bacillales</taxon>
        <taxon>Paenibacillaceae</taxon>
        <taxon>Paenibacillus</taxon>
    </lineage>
</organism>
<keyword evidence="1" id="KW-1133">Transmembrane helix</keyword>
<sequence length="35" mass="4019">MNKWTKNILLGVVVLIVCLIVRNLWLPDGIWGIID</sequence>
<keyword evidence="3" id="KW-1185">Reference proteome</keyword>
<gene>
    <name evidence="2" type="ORF">PAECIP111893_01101</name>
</gene>
<proteinExistence type="predicted"/>
<dbReference type="EMBL" id="CAKMMF010000005">
    <property type="protein sequence ID" value="CAH1198783.1"/>
    <property type="molecule type" value="Genomic_DNA"/>
</dbReference>
<evidence type="ECO:0000313" key="3">
    <source>
        <dbReference type="Proteomes" id="UP000838686"/>
    </source>
</evidence>
<evidence type="ECO:0000313" key="2">
    <source>
        <dbReference type="EMBL" id="CAH1198783.1"/>
    </source>
</evidence>
<feature type="transmembrane region" description="Helical" evidence="1">
    <location>
        <begin position="7"/>
        <end position="25"/>
    </location>
</feature>
<protein>
    <submittedName>
        <fullName evidence="2">Uncharacterized protein</fullName>
    </submittedName>
</protein>
<evidence type="ECO:0000256" key="1">
    <source>
        <dbReference type="SAM" id="Phobius"/>
    </source>
</evidence>
<keyword evidence="1" id="KW-0812">Transmembrane</keyword>
<keyword evidence="1" id="KW-0472">Membrane</keyword>
<reference evidence="2" key="1">
    <citation type="submission" date="2022-01" db="EMBL/GenBank/DDBJ databases">
        <authorList>
            <person name="Criscuolo A."/>
        </authorList>
    </citation>
    <scope>NUCLEOTIDE SEQUENCE</scope>
    <source>
        <strain evidence="2">CIP111893</strain>
    </source>
</reference>
<comment type="caution">
    <text evidence="2">The sequence shown here is derived from an EMBL/GenBank/DDBJ whole genome shotgun (WGS) entry which is preliminary data.</text>
</comment>